<reference evidence="5 6" key="1">
    <citation type="submission" date="2022-12" db="EMBL/GenBank/DDBJ databases">
        <title>Chromosome-level genome of Tegillarca granosa.</title>
        <authorList>
            <person name="Kim J."/>
        </authorList>
    </citation>
    <scope>NUCLEOTIDE SEQUENCE [LARGE SCALE GENOMIC DNA]</scope>
    <source>
        <strain evidence="5">Teg-2019</strain>
        <tissue evidence="5">Adductor muscle</tissue>
    </source>
</reference>
<dbReference type="CDD" id="cd00051">
    <property type="entry name" value="EFh"/>
    <property type="match status" value="1"/>
</dbReference>
<organism evidence="5 6">
    <name type="scientific">Tegillarca granosa</name>
    <name type="common">Malaysian cockle</name>
    <name type="synonym">Anadara granosa</name>
    <dbReference type="NCBI Taxonomy" id="220873"/>
    <lineage>
        <taxon>Eukaryota</taxon>
        <taxon>Metazoa</taxon>
        <taxon>Spiralia</taxon>
        <taxon>Lophotrochozoa</taxon>
        <taxon>Mollusca</taxon>
        <taxon>Bivalvia</taxon>
        <taxon>Autobranchia</taxon>
        <taxon>Pteriomorphia</taxon>
        <taxon>Arcoida</taxon>
        <taxon>Arcoidea</taxon>
        <taxon>Arcidae</taxon>
        <taxon>Tegillarca</taxon>
    </lineage>
</organism>
<dbReference type="InterPro" id="IPR002048">
    <property type="entry name" value="EF_hand_dom"/>
</dbReference>
<protein>
    <recommendedName>
        <fullName evidence="4">EF-hand domain-containing protein</fullName>
    </recommendedName>
</protein>
<accession>A0ABQ9F073</accession>
<dbReference type="Gene3D" id="1.10.238.10">
    <property type="entry name" value="EF-hand"/>
    <property type="match status" value="2"/>
</dbReference>
<sequence>MITFSISLDLREVFDLFDFWDGRDGLIDAVKVGDLLRCCGLNPTQKVVLKYGGTKKEGEKQLKFEEFLAISKSVVGEIEAEPFKDFMEAFRSFDREGMGYISLGEVRHMLTVIGERLTDGELDEIIEQTDIQSDLDGNIKYEDFIKKVMKGPPLKK</sequence>
<keyword evidence="1" id="KW-0677">Repeat</keyword>
<dbReference type="Proteomes" id="UP001217089">
    <property type="component" value="Unassembled WGS sequence"/>
</dbReference>
<keyword evidence="3" id="KW-0505">Motor protein</keyword>
<keyword evidence="2" id="KW-0518">Myosin</keyword>
<name>A0ABQ9F073_TEGGR</name>
<proteinExistence type="predicted"/>
<evidence type="ECO:0000313" key="5">
    <source>
        <dbReference type="EMBL" id="KAJ8310793.1"/>
    </source>
</evidence>
<gene>
    <name evidence="5" type="ORF">KUTeg_012658</name>
</gene>
<dbReference type="InterPro" id="IPR011992">
    <property type="entry name" value="EF-hand-dom_pair"/>
</dbReference>
<dbReference type="PANTHER" id="PTHR23048">
    <property type="entry name" value="MYOSIN LIGHT CHAIN 1, 3"/>
    <property type="match status" value="1"/>
</dbReference>
<dbReference type="SUPFAM" id="SSF47473">
    <property type="entry name" value="EF-hand"/>
    <property type="match status" value="1"/>
</dbReference>
<dbReference type="PROSITE" id="PS50222">
    <property type="entry name" value="EF_HAND_2"/>
    <property type="match status" value="1"/>
</dbReference>
<dbReference type="InterPro" id="IPR050230">
    <property type="entry name" value="CALM/Myosin/TropC-like"/>
</dbReference>
<feature type="domain" description="EF-hand" evidence="4">
    <location>
        <begin position="81"/>
        <end position="116"/>
    </location>
</feature>
<comment type="caution">
    <text evidence="5">The sequence shown here is derived from an EMBL/GenBank/DDBJ whole genome shotgun (WGS) entry which is preliminary data.</text>
</comment>
<dbReference type="EMBL" id="JARBDR010000640">
    <property type="protein sequence ID" value="KAJ8310793.1"/>
    <property type="molecule type" value="Genomic_DNA"/>
</dbReference>
<evidence type="ECO:0000256" key="3">
    <source>
        <dbReference type="ARBA" id="ARBA00023175"/>
    </source>
</evidence>
<evidence type="ECO:0000256" key="1">
    <source>
        <dbReference type="ARBA" id="ARBA00022737"/>
    </source>
</evidence>
<evidence type="ECO:0000256" key="2">
    <source>
        <dbReference type="ARBA" id="ARBA00023123"/>
    </source>
</evidence>
<evidence type="ECO:0000313" key="6">
    <source>
        <dbReference type="Proteomes" id="UP001217089"/>
    </source>
</evidence>
<dbReference type="PANTHER" id="PTHR23048:SF33">
    <property type="entry name" value="MYOSIN LIGHT CHAIN ALKALI"/>
    <property type="match status" value="1"/>
</dbReference>
<evidence type="ECO:0000259" key="4">
    <source>
        <dbReference type="PROSITE" id="PS50222"/>
    </source>
</evidence>
<keyword evidence="6" id="KW-1185">Reference proteome</keyword>
<dbReference type="Pfam" id="PF13499">
    <property type="entry name" value="EF-hand_7"/>
    <property type="match status" value="1"/>
</dbReference>